<accession>A0ABR1Q9J4</accession>
<comment type="caution">
    <text evidence="2">The sequence shown here is derived from an EMBL/GenBank/DDBJ whole genome shotgun (WGS) entry which is preliminary data.</text>
</comment>
<dbReference type="Pfam" id="PF11807">
    <property type="entry name" value="UstYa"/>
    <property type="match status" value="1"/>
</dbReference>
<evidence type="ECO:0000313" key="2">
    <source>
        <dbReference type="EMBL" id="KAK7949207.1"/>
    </source>
</evidence>
<keyword evidence="3" id="KW-1185">Reference proteome</keyword>
<dbReference type="RefSeq" id="XP_066698713.1">
    <property type="nucleotide sequence ID" value="XM_066846315.1"/>
</dbReference>
<name>A0ABR1Q9J4_9PEZI</name>
<evidence type="ECO:0000256" key="1">
    <source>
        <dbReference type="ARBA" id="ARBA00035112"/>
    </source>
</evidence>
<dbReference type="GeneID" id="92079377"/>
<sequence>MCHPDTSIVTTDWMSPEWRTPWPNSRVDHTCADWDGLTLLYYLGLSFPMVDGAIETISHGPGMHIVWPSE</sequence>
<dbReference type="EMBL" id="JAQQWE010000006">
    <property type="protein sequence ID" value="KAK7949207.1"/>
    <property type="molecule type" value="Genomic_DNA"/>
</dbReference>
<organism evidence="2 3">
    <name type="scientific">Apiospora aurea</name>
    <dbReference type="NCBI Taxonomy" id="335848"/>
    <lineage>
        <taxon>Eukaryota</taxon>
        <taxon>Fungi</taxon>
        <taxon>Dikarya</taxon>
        <taxon>Ascomycota</taxon>
        <taxon>Pezizomycotina</taxon>
        <taxon>Sordariomycetes</taxon>
        <taxon>Xylariomycetidae</taxon>
        <taxon>Amphisphaeriales</taxon>
        <taxon>Apiosporaceae</taxon>
        <taxon>Apiospora</taxon>
    </lineage>
</organism>
<reference evidence="2 3" key="1">
    <citation type="submission" date="2023-01" db="EMBL/GenBank/DDBJ databases">
        <title>Analysis of 21 Apiospora genomes using comparative genomics revels a genus with tremendous synthesis potential of carbohydrate active enzymes and secondary metabolites.</title>
        <authorList>
            <person name="Sorensen T."/>
        </authorList>
    </citation>
    <scope>NUCLEOTIDE SEQUENCE [LARGE SCALE GENOMIC DNA]</scope>
    <source>
        <strain evidence="2 3">CBS 24483</strain>
    </source>
</reference>
<dbReference type="InterPro" id="IPR021765">
    <property type="entry name" value="UstYa-like"/>
</dbReference>
<gene>
    <name evidence="2" type="ORF">PG986_010093</name>
</gene>
<protein>
    <submittedName>
        <fullName evidence="2">Uncharacterized protein</fullName>
    </submittedName>
</protein>
<dbReference type="Proteomes" id="UP001391051">
    <property type="component" value="Unassembled WGS sequence"/>
</dbReference>
<evidence type="ECO:0000313" key="3">
    <source>
        <dbReference type="Proteomes" id="UP001391051"/>
    </source>
</evidence>
<proteinExistence type="inferred from homology"/>
<comment type="similarity">
    <text evidence="1">Belongs to the ustYa family.</text>
</comment>